<name>A0A4Q9N842_9APHY</name>
<keyword evidence="1" id="KW-0472">Membrane</keyword>
<accession>A0A4Q9N842</accession>
<proteinExistence type="predicted"/>
<evidence type="ECO:0000313" key="2">
    <source>
        <dbReference type="EMBL" id="TBU35116.1"/>
    </source>
</evidence>
<gene>
    <name evidence="2" type="ORF">BD311DRAFT_204302</name>
</gene>
<keyword evidence="1" id="KW-1133">Transmembrane helix</keyword>
<feature type="transmembrane region" description="Helical" evidence="1">
    <location>
        <begin position="18"/>
        <end position="37"/>
    </location>
</feature>
<evidence type="ECO:0000256" key="1">
    <source>
        <dbReference type="SAM" id="Phobius"/>
    </source>
</evidence>
<reference evidence="2" key="1">
    <citation type="submission" date="2019-01" db="EMBL/GenBank/DDBJ databases">
        <title>Draft genome sequences of three monokaryotic isolates of the white-rot basidiomycete fungus Dichomitus squalens.</title>
        <authorList>
            <consortium name="DOE Joint Genome Institute"/>
            <person name="Lopez S.C."/>
            <person name="Andreopoulos B."/>
            <person name="Pangilinan J."/>
            <person name="Lipzen A."/>
            <person name="Riley R."/>
            <person name="Ahrendt S."/>
            <person name="Ng V."/>
            <person name="Barry K."/>
            <person name="Daum C."/>
            <person name="Grigoriev I.V."/>
            <person name="Hilden K.S."/>
            <person name="Makela M.R."/>
            <person name="de Vries R.P."/>
        </authorList>
    </citation>
    <scope>NUCLEOTIDE SEQUENCE [LARGE SCALE GENOMIC DNA]</scope>
    <source>
        <strain evidence="2">OM18370.1</strain>
    </source>
</reference>
<keyword evidence="1" id="KW-0812">Transmembrane</keyword>
<dbReference type="EMBL" id="ML143387">
    <property type="protein sequence ID" value="TBU35116.1"/>
    <property type="molecule type" value="Genomic_DNA"/>
</dbReference>
<protein>
    <submittedName>
        <fullName evidence="2">Uncharacterized protein</fullName>
    </submittedName>
</protein>
<dbReference type="AlphaFoldDB" id="A0A4Q9N842"/>
<organism evidence="2">
    <name type="scientific">Dichomitus squalens</name>
    <dbReference type="NCBI Taxonomy" id="114155"/>
    <lineage>
        <taxon>Eukaryota</taxon>
        <taxon>Fungi</taxon>
        <taxon>Dikarya</taxon>
        <taxon>Basidiomycota</taxon>
        <taxon>Agaricomycotina</taxon>
        <taxon>Agaricomycetes</taxon>
        <taxon>Polyporales</taxon>
        <taxon>Polyporaceae</taxon>
        <taxon>Dichomitus</taxon>
    </lineage>
</organism>
<dbReference type="Proteomes" id="UP000292957">
    <property type="component" value="Unassembled WGS sequence"/>
</dbReference>
<sequence>MHRVLYPSALSQQIYTYYYYYLATLVVLTFSIDSEYIEARYMQYATRASPIHSSKAKSSS</sequence>